<name>A0A6J4V1Q3_9BACT</name>
<dbReference type="Pfam" id="PF17782">
    <property type="entry name" value="WHD_DprA"/>
    <property type="match status" value="1"/>
</dbReference>
<dbReference type="EMBL" id="CADCWM010000531">
    <property type="protein sequence ID" value="CAA9566892.1"/>
    <property type="molecule type" value="Genomic_DNA"/>
</dbReference>
<feature type="domain" description="DprA winged helix" evidence="1">
    <location>
        <begin position="2"/>
        <end position="42"/>
    </location>
</feature>
<dbReference type="InterPro" id="IPR036388">
    <property type="entry name" value="WH-like_DNA-bd_sf"/>
</dbReference>
<dbReference type="InterPro" id="IPR041614">
    <property type="entry name" value="DprA_WH"/>
</dbReference>
<accession>A0A6J4V1Q3</accession>
<sequence length="48" mass="5074">RILGDDPTHINDLGHASGLPMSQVGGLLTMMELKGLVRQVGAGQYVRA</sequence>
<gene>
    <name evidence="2" type="ORF">AVDCRST_MAG88-1978</name>
</gene>
<reference evidence="2" key="1">
    <citation type="submission" date="2020-02" db="EMBL/GenBank/DDBJ databases">
        <authorList>
            <person name="Meier V. D."/>
        </authorList>
    </citation>
    <scope>NUCLEOTIDE SEQUENCE</scope>
    <source>
        <strain evidence="2">AVDCRST_MAG88</strain>
    </source>
</reference>
<proteinExistence type="predicted"/>
<dbReference type="AlphaFoldDB" id="A0A6J4V1Q3"/>
<protein>
    <recommendedName>
        <fullName evidence="1">DprA winged helix domain-containing protein</fullName>
    </recommendedName>
</protein>
<evidence type="ECO:0000313" key="2">
    <source>
        <dbReference type="EMBL" id="CAA9566892.1"/>
    </source>
</evidence>
<evidence type="ECO:0000259" key="1">
    <source>
        <dbReference type="Pfam" id="PF17782"/>
    </source>
</evidence>
<feature type="non-terminal residue" evidence="2">
    <location>
        <position position="1"/>
    </location>
</feature>
<organism evidence="2">
    <name type="scientific">uncultured Thermomicrobiales bacterium</name>
    <dbReference type="NCBI Taxonomy" id="1645740"/>
    <lineage>
        <taxon>Bacteria</taxon>
        <taxon>Pseudomonadati</taxon>
        <taxon>Thermomicrobiota</taxon>
        <taxon>Thermomicrobia</taxon>
        <taxon>Thermomicrobiales</taxon>
        <taxon>environmental samples</taxon>
    </lineage>
</organism>
<dbReference type="Gene3D" id="1.10.10.10">
    <property type="entry name" value="Winged helix-like DNA-binding domain superfamily/Winged helix DNA-binding domain"/>
    <property type="match status" value="1"/>
</dbReference>